<name>A0AAF0Y2Z8_9TREE</name>
<feature type="transmembrane region" description="Helical" evidence="2">
    <location>
        <begin position="123"/>
        <end position="143"/>
    </location>
</feature>
<reference evidence="3" key="1">
    <citation type="submission" date="2023-10" db="EMBL/GenBank/DDBJ databases">
        <authorList>
            <person name="Noh H."/>
        </authorList>
    </citation>
    <scope>NUCLEOTIDE SEQUENCE</scope>
    <source>
        <strain evidence="3">DUCC4014</strain>
    </source>
</reference>
<dbReference type="AlphaFoldDB" id="A0AAF0Y2Z8"/>
<sequence>MQYQPPPPGAPPPPPPLNAYPHPGAYPPQGGFSQYPPPVQYTQQPTFWQRNGRWLDVLWMGIAAVCAMLYAISTFLDRSNDYVGPKIKSMWLGFGICLVLCCVGACVGVLHAATGRSYPGVRFMPALMVLAALLGTATLVLNISELISACTEQAGGAGLTFYDESCASRWRRITIWTYIASVAIGLWTAIFVHFFYQTRKLKKGSSFAARTAALAQSYQMDPVVRPPPGPQGYAFAPGAPASGNGNGGDELPAFDHARARETTEKDTMPEWMRDEEPPRAPDNNNNARREPGGYAL</sequence>
<organism evidence="3 4">
    <name type="scientific">Vanrija pseudolonga</name>
    <dbReference type="NCBI Taxonomy" id="143232"/>
    <lineage>
        <taxon>Eukaryota</taxon>
        <taxon>Fungi</taxon>
        <taxon>Dikarya</taxon>
        <taxon>Basidiomycota</taxon>
        <taxon>Agaricomycotina</taxon>
        <taxon>Tremellomycetes</taxon>
        <taxon>Trichosporonales</taxon>
        <taxon>Trichosporonaceae</taxon>
        <taxon>Vanrija</taxon>
    </lineage>
</organism>
<gene>
    <name evidence="3" type="ORF">LOC62_02G002892</name>
</gene>
<evidence type="ECO:0000256" key="1">
    <source>
        <dbReference type="SAM" id="MobiDB-lite"/>
    </source>
</evidence>
<dbReference type="RefSeq" id="XP_062625400.1">
    <property type="nucleotide sequence ID" value="XM_062769416.1"/>
</dbReference>
<evidence type="ECO:0000313" key="4">
    <source>
        <dbReference type="Proteomes" id="UP000827549"/>
    </source>
</evidence>
<feature type="compositionally biased region" description="Pro residues" evidence="1">
    <location>
        <begin position="1"/>
        <end position="18"/>
    </location>
</feature>
<feature type="region of interest" description="Disordered" evidence="1">
    <location>
        <begin position="1"/>
        <end position="20"/>
    </location>
</feature>
<dbReference type="GeneID" id="87806139"/>
<protein>
    <submittedName>
        <fullName evidence="3">Uncharacterized protein</fullName>
    </submittedName>
</protein>
<keyword evidence="2" id="KW-0472">Membrane</keyword>
<feature type="transmembrane region" description="Helical" evidence="2">
    <location>
        <begin position="175"/>
        <end position="196"/>
    </location>
</feature>
<feature type="transmembrane region" description="Helical" evidence="2">
    <location>
        <begin position="91"/>
        <end position="111"/>
    </location>
</feature>
<feature type="region of interest" description="Disordered" evidence="1">
    <location>
        <begin position="226"/>
        <end position="296"/>
    </location>
</feature>
<feature type="compositionally biased region" description="Basic and acidic residues" evidence="1">
    <location>
        <begin position="287"/>
        <end position="296"/>
    </location>
</feature>
<proteinExistence type="predicted"/>
<feature type="compositionally biased region" description="Basic and acidic residues" evidence="1">
    <location>
        <begin position="253"/>
        <end position="279"/>
    </location>
</feature>
<dbReference type="EMBL" id="CP086715">
    <property type="protein sequence ID" value="WOO79368.1"/>
    <property type="molecule type" value="Genomic_DNA"/>
</dbReference>
<accession>A0AAF0Y2Z8</accession>
<evidence type="ECO:0000313" key="3">
    <source>
        <dbReference type="EMBL" id="WOO79368.1"/>
    </source>
</evidence>
<keyword evidence="4" id="KW-1185">Reference proteome</keyword>
<dbReference type="Proteomes" id="UP000827549">
    <property type="component" value="Chromosome 2"/>
</dbReference>
<keyword evidence="2" id="KW-0812">Transmembrane</keyword>
<keyword evidence="2" id="KW-1133">Transmembrane helix</keyword>
<feature type="compositionally biased region" description="Low complexity" evidence="1">
    <location>
        <begin position="234"/>
        <end position="243"/>
    </location>
</feature>
<evidence type="ECO:0000256" key="2">
    <source>
        <dbReference type="SAM" id="Phobius"/>
    </source>
</evidence>
<feature type="transmembrane region" description="Helical" evidence="2">
    <location>
        <begin position="57"/>
        <end position="76"/>
    </location>
</feature>